<dbReference type="EMBL" id="JAPWDV010000001">
    <property type="protein sequence ID" value="KAJ6222478.1"/>
    <property type="molecule type" value="Genomic_DNA"/>
</dbReference>
<dbReference type="SUPFAM" id="SSF53383">
    <property type="entry name" value="PLP-dependent transferases"/>
    <property type="match status" value="1"/>
</dbReference>
<dbReference type="InterPro" id="IPR015422">
    <property type="entry name" value="PyrdxlP-dep_Trfase_small"/>
</dbReference>
<evidence type="ECO:0000256" key="2">
    <source>
        <dbReference type="ARBA" id="ARBA00007441"/>
    </source>
</evidence>
<evidence type="ECO:0000256" key="4">
    <source>
        <dbReference type="ARBA" id="ARBA00022576"/>
    </source>
</evidence>
<dbReference type="InterPro" id="IPR015421">
    <property type="entry name" value="PyrdxlP-dep_Trfase_major"/>
</dbReference>
<sequence length="425" mass="48084">MSYQKKLVSNRVDGMSESIWVEFVQLALDHKPVNLGQGFPDFEAPECVRKGLADAAIGPNNVVLNQYTRGFGHPRLVNALANVYGKLTNRVIDPKKEVLVTIGAYQALYSTFMALLNEGDEVIIIEPFFDCYEPMVRMAGGTPVFIPLRLNKTDNGNVSSSDWILDMTELESKFSSRTKMIVVNTPHNPIGKIFSRSELEAIGALCKKYDSIALMDEVYEWIFYKGSEHFRMNSLEDMWDRTVTVGSAGKTFSVTGWKLGWVYGPERLLRPIQLLHQNCIYTCNTPAQEAIAIGFETEVPKIGQSDCYWQELVDLLQPKRDRMTELLKSVDMAPTIPDGGYFMVADFSKLADKIDLSGETGSKDYRFVKWLTKNRKLQGIPMSAFYSKEHKSLGENLIRFCFIKTDETLTKAADIIRDLKKSLEN</sequence>
<reference evidence="12" key="1">
    <citation type="submission" date="2022-12" db="EMBL/GenBank/DDBJ databases">
        <title>Genome assemblies of Blomia tropicalis.</title>
        <authorList>
            <person name="Cui Y."/>
        </authorList>
    </citation>
    <scope>NUCLEOTIDE SEQUENCE</scope>
    <source>
        <tissue evidence="12">Adult mites</tissue>
    </source>
</reference>
<evidence type="ECO:0000256" key="7">
    <source>
        <dbReference type="ARBA" id="ARBA00022990"/>
    </source>
</evidence>
<dbReference type="GO" id="GO:0016212">
    <property type="term" value="F:kynurenine-oxoglutarate transaminase activity"/>
    <property type="evidence" value="ECO:0007669"/>
    <property type="project" value="TreeGrafter"/>
</dbReference>
<evidence type="ECO:0000256" key="3">
    <source>
        <dbReference type="ARBA" id="ARBA00011738"/>
    </source>
</evidence>
<keyword evidence="13" id="KW-1185">Reference proteome</keyword>
<evidence type="ECO:0000259" key="11">
    <source>
        <dbReference type="Pfam" id="PF00155"/>
    </source>
</evidence>
<accession>A0A9Q0MC17</accession>
<keyword evidence="6" id="KW-0663">Pyridoxal phosphate</keyword>
<protein>
    <recommendedName>
        <fullName evidence="11">Aminotransferase class I/classII large domain-containing protein</fullName>
    </recommendedName>
</protein>
<dbReference type="AlphaFoldDB" id="A0A9Q0MC17"/>
<dbReference type="Gene3D" id="3.90.1150.10">
    <property type="entry name" value="Aspartate Aminotransferase, domain 1"/>
    <property type="match status" value="1"/>
</dbReference>
<comment type="similarity">
    <text evidence="2">Belongs to the class-I pyridoxal-phosphate-dependent aminotransferase family.</text>
</comment>
<evidence type="ECO:0000313" key="12">
    <source>
        <dbReference type="EMBL" id="KAJ6222478.1"/>
    </source>
</evidence>
<gene>
    <name evidence="12" type="ORF">RDWZM_001023</name>
</gene>
<evidence type="ECO:0000256" key="9">
    <source>
        <dbReference type="ARBA" id="ARBA00024016"/>
    </source>
</evidence>
<dbReference type="GO" id="GO:0070189">
    <property type="term" value="P:kynurenine metabolic process"/>
    <property type="evidence" value="ECO:0007669"/>
    <property type="project" value="UniProtKB-ARBA"/>
</dbReference>
<dbReference type="Pfam" id="PF00155">
    <property type="entry name" value="Aminotran_1_2"/>
    <property type="match status" value="1"/>
</dbReference>
<dbReference type="InterPro" id="IPR004839">
    <property type="entry name" value="Aminotransferase_I/II_large"/>
</dbReference>
<keyword evidence="5" id="KW-0808">Transferase</keyword>
<comment type="caution">
    <text evidence="12">The sequence shown here is derived from an EMBL/GenBank/DDBJ whole genome shotgun (WGS) entry which is preliminary data.</text>
</comment>
<dbReference type="OrthoDB" id="6500941at2759"/>
<proteinExistence type="inferred from homology"/>
<keyword evidence="7" id="KW-0007">Acetylation</keyword>
<dbReference type="GO" id="GO:0047804">
    <property type="term" value="F:cysteine-S-conjugate beta-lyase activity"/>
    <property type="evidence" value="ECO:0007669"/>
    <property type="project" value="UniProtKB-EC"/>
</dbReference>
<dbReference type="PANTHER" id="PTHR43807">
    <property type="entry name" value="FI04487P"/>
    <property type="match status" value="1"/>
</dbReference>
<dbReference type="FunFam" id="3.90.1150.10:FF:000275">
    <property type="entry name" value="kynurenine--oxoglutarate transaminase 1"/>
    <property type="match status" value="1"/>
</dbReference>
<evidence type="ECO:0000256" key="1">
    <source>
        <dbReference type="ARBA" id="ARBA00001933"/>
    </source>
</evidence>
<comment type="cofactor">
    <cofactor evidence="1">
        <name>pyridoxal 5'-phosphate</name>
        <dbReference type="ChEBI" id="CHEBI:597326"/>
    </cofactor>
</comment>
<dbReference type="PANTHER" id="PTHR43807:SF20">
    <property type="entry name" value="FI04487P"/>
    <property type="match status" value="1"/>
</dbReference>
<dbReference type="Gene3D" id="3.40.640.10">
    <property type="entry name" value="Type I PLP-dependent aspartate aminotransferase-like (Major domain)"/>
    <property type="match status" value="1"/>
</dbReference>
<evidence type="ECO:0000256" key="10">
    <source>
        <dbReference type="ARBA" id="ARBA00049325"/>
    </source>
</evidence>
<evidence type="ECO:0000256" key="6">
    <source>
        <dbReference type="ARBA" id="ARBA00022898"/>
    </source>
</evidence>
<dbReference type="GO" id="GO:0030170">
    <property type="term" value="F:pyridoxal phosphate binding"/>
    <property type="evidence" value="ECO:0007669"/>
    <property type="project" value="InterPro"/>
</dbReference>
<comment type="catalytic activity">
    <reaction evidence="10">
        <text>an S-substituted L-cysteine + H2O = a thiol + pyruvate + NH4(+)</text>
        <dbReference type="Rhea" id="RHEA:18121"/>
        <dbReference type="ChEBI" id="CHEBI:15361"/>
        <dbReference type="ChEBI" id="CHEBI:15377"/>
        <dbReference type="ChEBI" id="CHEBI:28938"/>
        <dbReference type="ChEBI" id="CHEBI:29256"/>
        <dbReference type="ChEBI" id="CHEBI:58717"/>
        <dbReference type="EC" id="4.4.1.13"/>
    </reaction>
    <physiologicalReaction direction="left-to-right" evidence="10">
        <dbReference type="Rhea" id="RHEA:18122"/>
    </physiologicalReaction>
</comment>
<evidence type="ECO:0000256" key="8">
    <source>
        <dbReference type="ARBA" id="ARBA00023239"/>
    </source>
</evidence>
<evidence type="ECO:0000313" key="13">
    <source>
        <dbReference type="Proteomes" id="UP001142055"/>
    </source>
</evidence>
<dbReference type="FunFam" id="3.40.640.10:FF:000024">
    <property type="entry name" value="Kynurenine--oxoglutarate transaminase 3"/>
    <property type="match status" value="1"/>
</dbReference>
<keyword evidence="8" id="KW-0456">Lyase</keyword>
<dbReference type="GO" id="GO:0005739">
    <property type="term" value="C:mitochondrion"/>
    <property type="evidence" value="ECO:0007669"/>
    <property type="project" value="TreeGrafter"/>
</dbReference>
<evidence type="ECO:0000256" key="5">
    <source>
        <dbReference type="ARBA" id="ARBA00022679"/>
    </source>
</evidence>
<dbReference type="OMA" id="PRDFKLC"/>
<dbReference type="Proteomes" id="UP001142055">
    <property type="component" value="Chromosome 1"/>
</dbReference>
<organism evidence="12 13">
    <name type="scientific">Blomia tropicalis</name>
    <name type="common">Mite</name>
    <dbReference type="NCBI Taxonomy" id="40697"/>
    <lineage>
        <taxon>Eukaryota</taxon>
        <taxon>Metazoa</taxon>
        <taxon>Ecdysozoa</taxon>
        <taxon>Arthropoda</taxon>
        <taxon>Chelicerata</taxon>
        <taxon>Arachnida</taxon>
        <taxon>Acari</taxon>
        <taxon>Acariformes</taxon>
        <taxon>Sarcoptiformes</taxon>
        <taxon>Astigmata</taxon>
        <taxon>Glycyphagoidea</taxon>
        <taxon>Echimyopodidae</taxon>
        <taxon>Blomia</taxon>
    </lineage>
</organism>
<dbReference type="InterPro" id="IPR015424">
    <property type="entry name" value="PyrdxlP-dep_Trfase"/>
</dbReference>
<dbReference type="InterPro" id="IPR051326">
    <property type="entry name" value="Kynurenine-oxoglutarate_AT"/>
</dbReference>
<comment type="subunit">
    <text evidence="3">Homodimer.</text>
</comment>
<dbReference type="CDD" id="cd00609">
    <property type="entry name" value="AAT_like"/>
    <property type="match status" value="1"/>
</dbReference>
<keyword evidence="4" id="KW-0032">Aminotransferase</keyword>
<name>A0A9Q0MC17_BLOTA</name>
<dbReference type="FunFam" id="3.90.1150.10:FF:000021">
    <property type="entry name" value="Kynurenine--oxoglutarate transaminase 3"/>
    <property type="match status" value="1"/>
</dbReference>
<feature type="domain" description="Aminotransferase class I/classII large" evidence="11">
    <location>
        <begin position="32"/>
        <end position="416"/>
    </location>
</feature>
<comment type="pathway">
    <text evidence="9">Amino-acid degradation; L-kynurenine degradation; kynurenate from L-kynurenine: step 1/2.</text>
</comment>